<gene>
    <name evidence="8" type="ORF">EURHEDRAFT_390042</name>
</gene>
<dbReference type="GO" id="GO:0045944">
    <property type="term" value="P:positive regulation of transcription by RNA polymerase II"/>
    <property type="evidence" value="ECO:0007669"/>
    <property type="project" value="TreeGrafter"/>
</dbReference>
<dbReference type="HOGENOM" id="CLU_008719_4_1_1"/>
<dbReference type="CDD" id="cd12148">
    <property type="entry name" value="fungal_TF_MHR"/>
    <property type="match status" value="1"/>
</dbReference>
<accession>A0A017S205</accession>
<dbReference type="Proteomes" id="UP000019804">
    <property type="component" value="Unassembled WGS sequence"/>
</dbReference>
<dbReference type="RefSeq" id="XP_040634566.1">
    <property type="nucleotide sequence ID" value="XM_040779816.1"/>
</dbReference>
<protein>
    <recommendedName>
        <fullName evidence="7">Zn(2)-C6 fungal-type domain-containing protein</fullName>
    </recommendedName>
</protein>
<dbReference type="CDD" id="cd00067">
    <property type="entry name" value="GAL4"/>
    <property type="match status" value="1"/>
</dbReference>
<evidence type="ECO:0000256" key="5">
    <source>
        <dbReference type="ARBA" id="ARBA00023242"/>
    </source>
</evidence>
<dbReference type="SMART" id="SM00066">
    <property type="entry name" value="GAL4"/>
    <property type="match status" value="1"/>
</dbReference>
<keyword evidence="3" id="KW-0238">DNA-binding</keyword>
<keyword evidence="9" id="KW-1185">Reference proteome</keyword>
<dbReference type="PANTHER" id="PTHR37534:SF3">
    <property type="entry name" value="ZN(II)2CYS6 TRANSCRIPTION FACTOR (EUROFUNG)"/>
    <property type="match status" value="1"/>
</dbReference>
<evidence type="ECO:0000256" key="1">
    <source>
        <dbReference type="ARBA" id="ARBA00004123"/>
    </source>
</evidence>
<feature type="region of interest" description="Disordered" evidence="6">
    <location>
        <begin position="48"/>
        <end position="124"/>
    </location>
</feature>
<dbReference type="Gene3D" id="4.10.240.10">
    <property type="entry name" value="Zn(2)-C6 fungal-type DNA-binding domain"/>
    <property type="match status" value="1"/>
</dbReference>
<sequence length="580" mass="65466">MKRRGRSGPVRKRLRVTTGCKTCRGRRVKCDETRPICSNCARKNRPCTYEDAPSSTGNTTSEPGPLRRLKRAYPQDDGQNSRDLSSGQQDMSYHSLGAASSQTRLSRSERNRAGVLPETQRDAPFSLNGMDAIDLRSLEILTAPHDSPSPNLAAIFSHVERPPSYSAAVELVPVASFAGDRGRRNSEDRSIPLLVQQQIELSAAEVTIFRNYVERVSRWIDSFSRDQPFYRKVPIMALQCPVLMNSCLALSMKQSTLKASGDEQRIRENAAIHYHQKAIKALSTLLADTECASRDEILASSIILSTYEMFDVVGENFGSHLGGVAFFLQSRRVYGDQCGLQGAVYWTWYRHEIWAALQTGRQMLLDEAYWQPPPIETFEGVCVEDIANRVIFIFGQCVSFCNPGDTGGGSIDEKIDARQRRVTTLDAALEDWKRKLPCSMSHFFAEPTASRDQNVSHQFPFLWFMYPQSAIAYQVYHASKILLNLHRPPIPVESRGLGRTQSLWTRRQIERSREQIFLVSNAGVPDTWSLVSTQCLYIAGLVTEGVLERQRTLELIEDCQKSSGRRTICLADELRRLWVQ</sequence>
<dbReference type="Pfam" id="PF00172">
    <property type="entry name" value="Zn_clus"/>
    <property type="match status" value="1"/>
</dbReference>
<dbReference type="InterPro" id="IPR036864">
    <property type="entry name" value="Zn2-C6_fun-type_DNA-bd_sf"/>
</dbReference>
<evidence type="ECO:0000256" key="4">
    <source>
        <dbReference type="ARBA" id="ARBA00023163"/>
    </source>
</evidence>
<dbReference type="PROSITE" id="PS50048">
    <property type="entry name" value="ZN2_CY6_FUNGAL_2"/>
    <property type="match status" value="1"/>
</dbReference>
<evidence type="ECO:0000313" key="9">
    <source>
        <dbReference type="Proteomes" id="UP000019804"/>
    </source>
</evidence>
<keyword evidence="4" id="KW-0804">Transcription</keyword>
<dbReference type="GO" id="GO:0005634">
    <property type="term" value="C:nucleus"/>
    <property type="evidence" value="ECO:0007669"/>
    <property type="project" value="UniProtKB-SubCell"/>
</dbReference>
<comment type="subcellular location">
    <subcellularLocation>
        <location evidence="1">Nucleus</location>
    </subcellularLocation>
</comment>
<reference evidence="9" key="1">
    <citation type="journal article" date="2014" name="Nat. Commun.">
        <title>Genomic adaptations of the halophilic Dead Sea filamentous fungus Eurotium rubrum.</title>
        <authorList>
            <person name="Kis-Papo T."/>
            <person name="Weig A.R."/>
            <person name="Riley R."/>
            <person name="Persoh D."/>
            <person name="Salamov A."/>
            <person name="Sun H."/>
            <person name="Lipzen A."/>
            <person name="Wasser S.P."/>
            <person name="Rambold G."/>
            <person name="Grigoriev I.V."/>
            <person name="Nevo E."/>
        </authorList>
    </citation>
    <scope>NUCLEOTIDE SEQUENCE [LARGE SCALE GENOMIC DNA]</scope>
    <source>
        <strain evidence="9">CBS 135680</strain>
    </source>
</reference>
<keyword evidence="2" id="KW-0805">Transcription regulation</keyword>
<keyword evidence="5" id="KW-0539">Nucleus</keyword>
<feature type="domain" description="Zn(2)-C6 fungal-type" evidence="7">
    <location>
        <begin position="19"/>
        <end position="49"/>
    </location>
</feature>
<organism evidence="8 9">
    <name type="scientific">Aspergillus ruber (strain CBS 135680)</name>
    <dbReference type="NCBI Taxonomy" id="1388766"/>
    <lineage>
        <taxon>Eukaryota</taxon>
        <taxon>Fungi</taxon>
        <taxon>Dikarya</taxon>
        <taxon>Ascomycota</taxon>
        <taxon>Pezizomycotina</taxon>
        <taxon>Eurotiomycetes</taxon>
        <taxon>Eurotiomycetidae</taxon>
        <taxon>Eurotiales</taxon>
        <taxon>Aspergillaceae</taxon>
        <taxon>Aspergillus</taxon>
        <taxon>Aspergillus subgen. Aspergillus</taxon>
    </lineage>
</organism>
<dbReference type="GeneID" id="63694940"/>
<dbReference type="AlphaFoldDB" id="A0A017S205"/>
<dbReference type="STRING" id="1388766.A0A017S205"/>
<dbReference type="GO" id="GO:0000976">
    <property type="term" value="F:transcription cis-regulatory region binding"/>
    <property type="evidence" value="ECO:0007669"/>
    <property type="project" value="TreeGrafter"/>
</dbReference>
<evidence type="ECO:0000256" key="3">
    <source>
        <dbReference type="ARBA" id="ARBA00023125"/>
    </source>
</evidence>
<dbReference type="PANTHER" id="PTHR37534">
    <property type="entry name" value="TRANSCRIPTIONAL ACTIVATOR PROTEIN UGA3"/>
    <property type="match status" value="1"/>
</dbReference>
<dbReference type="OrthoDB" id="5319341at2759"/>
<dbReference type="PROSITE" id="PS00463">
    <property type="entry name" value="ZN2_CY6_FUNGAL_1"/>
    <property type="match status" value="1"/>
</dbReference>
<dbReference type="Pfam" id="PF11951">
    <property type="entry name" value="Fungal_trans_2"/>
    <property type="match status" value="1"/>
</dbReference>
<dbReference type="GO" id="GO:0000981">
    <property type="term" value="F:DNA-binding transcription factor activity, RNA polymerase II-specific"/>
    <property type="evidence" value="ECO:0007669"/>
    <property type="project" value="InterPro"/>
</dbReference>
<evidence type="ECO:0000259" key="7">
    <source>
        <dbReference type="PROSITE" id="PS50048"/>
    </source>
</evidence>
<proteinExistence type="predicted"/>
<dbReference type="InterPro" id="IPR021858">
    <property type="entry name" value="Fun_TF"/>
</dbReference>
<dbReference type="EMBL" id="KK088452">
    <property type="protein sequence ID" value="EYE90876.1"/>
    <property type="molecule type" value="Genomic_DNA"/>
</dbReference>
<evidence type="ECO:0000256" key="2">
    <source>
        <dbReference type="ARBA" id="ARBA00023015"/>
    </source>
</evidence>
<feature type="compositionally biased region" description="Polar residues" evidence="6">
    <location>
        <begin position="77"/>
        <end position="105"/>
    </location>
</feature>
<evidence type="ECO:0000256" key="6">
    <source>
        <dbReference type="SAM" id="MobiDB-lite"/>
    </source>
</evidence>
<dbReference type="InterPro" id="IPR001138">
    <property type="entry name" value="Zn2Cys6_DnaBD"/>
</dbReference>
<name>A0A017S205_ASPRC</name>
<feature type="compositionally biased region" description="Polar residues" evidence="6">
    <location>
        <begin position="53"/>
        <end position="62"/>
    </location>
</feature>
<evidence type="ECO:0000313" key="8">
    <source>
        <dbReference type="EMBL" id="EYE90876.1"/>
    </source>
</evidence>
<dbReference type="GO" id="GO:0008270">
    <property type="term" value="F:zinc ion binding"/>
    <property type="evidence" value="ECO:0007669"/>
    <property type="project" value="InterPro"/>
</dbReference>
<dbReference type="SUPFAM" id="SSF57701">
    <property type="entry name" value="Zn2/Cys6 DNA-binding domain"/>
    <property type="match status" value="1"/>
</dbReference>